<keyword evidence="5" id="KW-1185">Reference proteome</keyword>
<evidence type="ECO:0000256" key="1">
    <source>
        <dbReference type="ARBA" id="ARBA00004370"/>
    </source>
</evidence>
<evidence type="ECO:0008006" key="6">
    <source>
        <dbReference type="Google" id="ProtNLM"/>
    </source>
</evidence>
<evidence type="ECO:0000256" key="2">
    <source>
        <dbReference type="ARBA" id="ARBA00022692"/>
    </source>
</evidence>
<dbReference type="GeneID" id="25257327"/>
<reference evidence="4" key="1">
    <citation type="submission" date="2013-10" db="EMBL/GenBank/DDBJ databases">
        <title>Genomic analysis of the causative agents of coccidiosis in chickens.</title>
        <authorList>
            <person name="Reid A.J."/>
            <person name="Blake D."/>
            <person name="Billington K."/>
            <person name="Browne H."/>
            <person name="Dunn M."/>
            <person name="Hung S."/>
            <person name="Kawahara F."/>
            <person name="Miranda-Saavedra D."/>
            <person name="Mourier T."/>
            <person name="Nagra H."/>
            <person name="Otto T.D."/>
            <person name="Rawlings N."/>
            <person name="Sanchez A."/>
            <person name="Sanders M."/>
            <person name="Subramaniam C."/>
            <person name="Tay Y."/>
            <person name="Dear P."/>
            <person name="Doerig C."/>
            <person name="Gruber A."/>
            <person name="Parkinson J."/>
            <person name="Shirley M."/>
            <person name="Wan K.L."/>
            <person name="Berriman M."/>
            <person name="Tomley F."/>
            <person name="Pain A."/>
        </authorList>
    </citation>
    <scope>NUCLEOTIDE SEQUENCE [LARGE SCALE GENOMIC DNA]</scope>
    <source>
        <strain evidence="4">Houghton</strain>
    </source>
</reference>
<evidence type="ECO:0000313" key="5">
    <source>
        <dbReference type="Proteomes" id="UP000030747"/>
    </source>
</evidence>
<dbReference type="EMBL" id="HG674560">
    <property type="protein sequence ID" value="CDJ39663.1"/>
    <property type="molecule type" value="Genomic_DNA"/>
</dbReference>
<evidence type="ECO:0000256" key="3">
    <source>
        <dbReference type="ARBA" id="ARBA00023136"/>
    </source>
</evidence>
<dbReference type="Proteomes" id="UP000030747">
    <property type="component" value="Unassembled WGS sequence"/>
</dbReference>
<comment type="subcellular location">
    <subcellularLocation>
        <location evidence="1">Membrane</location>
    </subcellularLocation>
</comment>
<dbReference type="AlphaFoldDB" id="U6KRW6"/>
<dbReference type="SUPFAM" id="SSF103506">
    <property type="entry name" value="Mitochondrial carrier"/>
    <property type="match status" value="1"/>
</dbReference>
<organism evidence="4 5">
    <name type="scientific">Eimeria tenella</name>
    <name type="common">Coccidian parasite</name>
    <dbReference type="NCBI Taxonomy" id="5802"/>
    <lineage>
        <taxon>Eukaryota</taxon>
        <taxon>Sar</taxon>
        <taxon>Alveolata</taxon>
        <taxon>Apicomplexa</taxon>
        <taxon>Conoidasida</taxon>
        <taxon>Coccidia</taxon>
        <taxon>Eucoccidiorida</taxon>
        <taxon>Eimeriorina</taxon>
        <taxon>Eimeriidae</taxon>
        <taxon>Eimeria</taxon>
    </lineage>
</organism>
<feature type="non-terminal residue" evidence="4">
    <location>
        <position position="1"/>
    </location>
</feature>
<protein>
    <recommendedName>
        <fullName evidence="6">Mitochondrial carrier domain-containing protein</fullName>
    </recommendedName>
</protein>
<gene>
    <name evidence="4" type="ORF">ETH_00041435</name>
</gene>
<accession>U6KRW6</accession>
<dbReference type="Gene3D" id="1.50.40.10">
    <property type="entry name" value="Mitochondrial carrier domain"/>
    <property type="match status" value="1"/>
</dbReference>
<dbReference type="RefSeq" id="XP_013230418.1">
    <property type="nucleotide sequence ID" value="XM_013374964.1"/>
</dbReference>
<reference evidence="4" key="2">
    <citation type="submission" date="2013-10" db="EMBL/GenBank/DDBJ databases">
        <authorList>
            <person name="Aslett M."/>
        </authorList>
    </citation>
    <scope>NUCLEOTIDE SEQUENCE [LARGE SCALE GENOMIC DNA]</scope>
    <source>
        <strain evidence="4">Houghton</strain>
    </source>
</reference>
<proteinExistence type="predicted"/>
<keyword evidence="3" id="KW-0472">Membrane</keyword>
<dbReference type="InterPro" id="IPR023395">
    <property type="entry name" value="MCP_dom_sf"/>
</dbReference>
<name>U6KRW6_EIMTE</name>
<evidence type="ECO:0000313" key="4">
    <source>
        <dbReference type="EMBL" id="CDJ39663.1"/>
    </source>
</evidence>
<dbReference type="GO" id="GO:0016020">
    <property type="term" value="C:membrane"/>
    <property type="evidence" value="ECO:0007669"/>
    <property type="project" value="UniProtKB-SubCell"/>
</dbReference>
<keyword evidence="2" id="KW-0812">Transmembrane</keyword>
<sequence length="120" mass="11184">ADQYVEAALVGGLSSSLAGAAAAPLDAARAVVAQQAGDPRFSGVLGVGNALREAAAKGGLGGLFASAPLRVLLGGCCGAAAAAFNLKCMHALARLRAAADAAAADAAAAAAAARNAAAAA</sequence>